<name>A0A8G2A237_RAOPL</name>
<dbReference type="Proteomes" id="UP000078124">
    <property type="component" value="Unassembled WGS sequence"/>
</dbReference>
<evidence type="ECO:0000313" key="2">
    <source>
        <dbReference type="EMBL" id="SAQ12604.1"/>
    </source>
</evidence>
<reference evidence="2 3" key="1">
    <citation type="submission" date="2016-05" db="EMBL/GenBank/DDBJ databases">
        <authorList>
            <consortium name="Pathogen Informatics"/>
        </authorList>
    </citation>
    <scope>NUCLEOTIDE SEQUENCE [LARGE SCALE GENOMIC DNA]</scope>
    <source>
        <strain evidence="2 3">2880STDY5682802</strain>
    </source>
</reference>
<accession>A0A8G2A237</accession>
<feature type="compositionally biased region" description="Basic and acidic residues" evidence="1">
    <location>
        <begin position="19"/>
        <end position="32"/>
    </location>
</feature>
<feature type="region of interest" description="Disordered" evidence="1">
    <location>
        <begin position="19"/>
        <end position="77"/>
    </location>
</feature>
<organism evidence="2 3">
    <name type="scientific">Raoultella planticola</name>
    <name type="common">Klebsiella planticola</name>
    <dbReference type="NCBI Taxonomy" id="575"/>
    <lineage>
        <taxon>Bacteria</taxon>
        <taxon>Pseudomonadati</taxon>
        <taxon>Pseudomonadota</taxon>
        <taxon>Gammaproteobacteria</taxon>
        <taxon>Enterobacterales</taxon>
        <taxon>Enterobacteriaceae</taxon>
        <taxon>Klebsiella/Raoultella group</taxon>
        <taxon>Raoultella</taxon>
    </lineage>
</organism>
<evidence type="ECO:0000313" key="3">
    <source>
        <dbReference type="Proteomes" id="UP000078124"/>
    </source>
</evidence>
<proteinExistence type="predicted"/>
<comment type="caution">
    <text evidence="2">The sequence shown here is derived from an EMBL/GenBank/DDBJ whole genome shotgun (WGS) entry which is preliminary data.</text>
</comment>
<evidence type="ECO:0000256" key="1">
    <source>
        <dbReference type="SAM" id="MobiDB-lite"/>
    </source>
</evidence>
<dbReference type="EMBL" id="FLAC01000035">
    <property type="protein sequence ID" value="SAQ12604.1"/>
    <property type="molecule type" value="Genomic_DNA"/>
</dbReference>
<sequence length="77" mass="8497">MQERGGSLRIHAGALHFPDRTVCRTETDDPRPGRFRQQTDGPRHGPELGGFPHPGIALNHREPVRGLQYHPGGSTLP</sequence>
<gene>
    <name evidence="2" type="ORF">SAMEA2273876_05265</name>
</gene>
<dbReference type="AlphaFoldDB" id="A0A8G2A237"/>
<protein>
    <submittedName>
        <fullName evidence="2">Uncharacterized protein</fullName>
    </submittedName>
</protein>